<dbReference type="Pfam" id="PF01565">
    <property type="entry name" value="FAD_binding_4"/>
    <property type="match status" value="1"/>
</dbReference>
<sequence length="576" mass="61302">MLGATHYTLLATSLLSLTSGSVGSDCKCPYGDACWPSDSEFEHLSSQISQPIIRPTPPQAVCYPASNPSGNCTDVQTNIFNGNWVSDRAGAYQNINFQAYISPNGTVSSCYLNATLGFPCEQGNIPPIGVDARSAADIQAAVRFAAKHNLRLVVKNTGHDYLGRSAGKNAFMIWTHHLKNITYNETFIPEGAPTTENYRALTIGAGVQWREAYAAAEQNGRYVVGGISGDGSVGAAGGWIGGGGHSAFSAKFGLGADNAIQFTVVTANGDHVIANAYNNSHLFWALRGGGAGTYGVVTSVTYKTHDIVPVTLAFVTANFTSPDIAKSVGTEFFKIQPKLADAHWGGYSFINQNSFLYGMIAPNVSLADANITAGPFLEFVKKTAGENNTMTGMIPAPSFYALINATSSLPTTSGSQVGGNVEIASRLYTRKLYENQSEKMAETLLSFPEGVAINHVAGGVVSQTDPDSAGLNPGWRDALAEVYTTVNWEDGATAAQIQAQRDVLKGQIATMEALEPGAPSYVNEGSLYEPNFKHTYFGSHYDRLLAIKDKYDPRGLFVVASGVGSDRWDAELVCPT</sequence>
<organism evidence="5 6">
    <name type="scientific">Marasmius oreades</name>
    <name type="common">fairy-ring Marasmius</name>
    <dbReference type="NCBI Taxonomy" id="181124"/>
    <lineage>
        <taxon>Eukaryota</taxon>
        <taxon>Fungi</taxon>
        <taxon>Dikarya</taxon>
        <taxon>Basidiomycota</taxon>
        <taxon>Agaricomycotina</taxon>
        <taxon>Agaricomycetes</taxon>
        <taxon>Agaricomycetidae</taxon>
        <taxon>Agaricales</taxon>
        <taxon>Marasmiineae</taxon>
        <taxon>Marasmiaceae</taxon>
        <taxon>Marasmius</taxon>
    </lineage>
</organism>
<dbReference type="GO" id="GO:0071949">
    <property type="term" value="F:FAD binding"/>
    <property type="evidence" value="ECO:0007669"/>
    <property type="project" value="InterPro"/>
</dbReference>
<feature type="signal peptide" evidence="3">
    <location>
        <begin position="1"/>
        <end position="23"/>
    </location>
</feature>
<evidence type="ECO:0000259" key="4">
    <source>
        <dbReference type="PROSITE" id="PS51387"/>
    </source>
</evidence>
<protein>
    <recommendedName>
        <fullName evidence="4">FAD-binding PCMH-type domain-containing protein</fullName>
    </recommendedName>
</protein>
<feature type="domain" description="FAD-binding PCMH-type" evidence="4">
    <location>
        <begin position="122"/>
        <end position="307"/>
    </location>
</feature>
<name>A0A9P7S5D8_9AGAR</name>
<evidence type="ECO:0000256" key="2">
    <source>
        <dbReference type="ARBA" id="ARBA00023002"/>
    </source>
</evidence>
<dbReference type="InterPro" id="IPR006094">
    <property type="entry name" value="Oxid_FAD_bind_N"/>
</dbReference>
<dbReference type="Pfam" id="PF08031">
    <property type="entry name" value="BBE"/>
    <property type="match status" value="1"/>
</dbReference>
<dbReference type="Gene3D" id="3.30.465.10">
    <property type="match status" value="2"/>
</dbReference>
<dbReference type="InterPro" id="IPR016169">
    <property type="entry name" value="FAD-bd_PCMH_sub2"/>
</dbReference>
<dbReference type="PANTHER" id="PTHR13878">
    <property type="entry name" value="GULONOLACTONE OXIDASE"/>
    <property type="match status" value="1"/>
</dbReference>
<dbReference type="InterPro" id="IPR016166">
    <property type="entry name" value="FAD-bd_PCMH"/>
</dbReference>
<evidence type="ECO:0000313" key="6">
    <source>
        <dbReference type="Proteomes" id="UP001049176"/>
    </source>
</evidence>
<feature type="chain" id="PRO_5040355807" description="FAD-binding PCMH-type domain-containing protein" evidence="3">
    <location>
        <begin position="24"/>
        <end position="576"/>
    </location>
</feature>
<reference evidence="5" key="1">
    <citation type="journal article" date="2021" name="Genome Biol. Evol.">
        <title>The assembled and annotated genome of the fairy-ring fungus Marasmius oreades.</title>
        <authorList>
            <person name="Hiltunen M."/>
            <person name="Ament-Velasquez S.L."/>
            <person name="Johannesson H."/>
        </authorList>
    </citation>
    <scope>NUCLEOTIDE SEQUENCE</scope>
    <source>
        <strain evidence="5">03SP1</strain>
    </source>
</reference>
<evidence type="ECO:0000256" key="1">
    <source>
        <dbReference type="ARBA" id="ARBA00005466"/>
    </source>
</evidence>
<evidence type="ECO:0000256" key="3">
    <source>
        <dbReference type="SAM" id="SignalP"/>
    </source>
</evidence>
<comment type="similarity">
    <text evidence="1">Belongs to the oxygen-dependent FAD-linked oxidoreductase family.</text>
</comment>
<evidence type="ECO:0000313" key="5">
    <source>
        <dbReference type="EMBL" id="KAG7095769.1"/>
    </source>
</evidence>
<dbReference type="InterPro" id="IPR036318">
    <property type="entry name" value="FAD-bd_PCMH-like_sf"/>
</dbReference>
<dbReference type="InterPro" id="IPR012951">
    <property type="entry name" value="BBE"/>
</dbReference>
<dbReference type="RefSeq" id="XP_043012239.1">
    <property type="nucleotide sequence ID" value="XM_043151146.1"/>
</dbReference>
<keyword evidence="2" id="KW-0560">Oxidoreductase</keyword>
<dbReference type="EMBL" id="CM032183">
    <property type="protein sequence ID" value="KAG7095769.1"/>
    <property type="molecule type" value="Genomic_DNA"/>
</dbReference>
<dbReference type="PROSITE" id="PS51387">
    <property type="entry name" value="FAD_PCMH"/>
    <property type="match status" value="1"/>
</dbReference>
<gene>
    <name evidence="5" type="ORF">E1B28_006474</name>
</gene>
<dbReference type="PANTHER" id="PTHR13878:SF91">
    <property type="entry name" value="FAD BINDING DOMAIN PROTEIN (AFU_ORTHOLOGUE AFUA_6G12070)-RELATED"/>
    <property type="match status" value="1"/>
</dbReference>
<keyword evidence="6" id="KW-1185">Reference proteome</keyword>
<comment type="caution">
    <text evidence="5">The sequence shown here is derived from an EMBL/GenBank/DDBJ whole genome shotgun (WGS) entry which is preliminary data.</text>
</comment>
<dbReference type="GO" id="GO:0016491">
    <property type="term" value="F:oxidoreductase activity"/>
    <property type="evidence" value="ECO:0007669"/>
    <property type="project" value="UniProtKB-KW"/>
</dbReference>
<dbReference type="AlphaFoldDB" id="A0A9P7S5D8"/>
<dbReference type="InterPro" id="IPR050432">
    <property type="entry name" value="FAD-linked_Oxidoreductases_BP"/>
</dbReference>
<dbReference type="OrthoDB" id="9983560at2759"/>
<keyword evidence="3" id="KW-0732">Signal</keyword>
<dbReference type="GeneID" id="66075550"/>
<proteinExistence type="inferred from homology"/>
<dbReference type="KEGG" id="more:E1B28_006474"/>
<dbReference type="SUPFAM" id="SSF56176">
    <property type="entry name" value="FAD-binding/transporter-associated domain-like"/>
    <property type="match status" value="1"/>
</dbReference>
<accession>A0A9P7S5D8</accession>
<dbReference type="Proteomes" id="UP001049176">
    <property type="component" value="Chromosome 3"/>
</dbReference>